<evidence type="ECO:0000256" key="8">
    <source>
        <dbReference type="ARBA" id="ARBA00023065"/>
    </source>
</evidence>
<keyword evidence="10 12" id="KW-0472">Membrane</keyword>
<evidence type="ECO:0000256" key="5">
    <source>
        <dbReference type="ARBA" id="ARBA00022692"/>
    </source>
</evidence>
<evidence type="ECO:0000256" key="1">
    <source>
        <dbReference type="ARBA" id="ARBA00004571"/>
    </source>
</evidence>
<dbReference type="InterPro" id="IPR037066">
    <property type="entry name" value="Plug_dom_sf"/>
</dbReference>
<dbReference type="SUPFAM" id="SSF56935">
    <property type="entry name" value="Porins"/>
    <property type="match status" value="1"/>
</dbReference>
<keyword evidence="17" id="KW-0675">Receptor</keyword>
<evidence type="ECO:0000256" key="13">
    <source>
        <dbReference type="RuleBase" id="RU003357"/>
    </source>
</evidence>
<dbReference type="GO" id="GO:0009279">
    <property type="term" value="C:cell outer membrane"/>
    <property type="evidence" value="ECO:0007669"/>
    <property type="project" value="UniProtKB-SubCell"/>
</dbReference>
<evidence type="ECO:0000256" key="4">
    <source>
        <dbReference type="ARBA" id="ARBA00022496"/>
    </source>
</evidence>
<feature type="signal peptide" evidence="14">
    <location>
        <begin position="1"/>
        <end position="19"/>
    </location>
</feature>
<evidence type="ECO:0000256" key="2">
    <source>
        <dbReference type="ARBA" id="ARBA00022448"/>
    </source>
</evidence>
<gene>
    <name evidence="17" type="ORF">LG649_09690</name>
</gene>
<name>A0A9X1HZP5_9FLAO</name>
<dbReference type="PANTHER" id="PTHR32552">
    <property type="entry name" value="FERRICHROME IRON RECEPTOR-RELATED"/>
    <property type="match status" value="1"/>
</dbReference>
<dbReference type="InterPro" id="IPR039426">
    <property type="entry name" value="TonB-dep_rcpt-like"/>
</dbReference>
<dbReference type="Pfam" id="PF00593">
    <property type="entry name" value="TonB_dep_Rec_b-barrel"/>
    <property type="match status" value="1"/>
</dbReference>
<comment type="subcellular location">
    <subcellularLocation>
        <location evidence="1 12">Cell outer membrane</location>
        <topology evidence="1 12">Multi-pass membrane protein</topology>
    </subcellularLocation>
</comment>
<dbReference type="InterPro" id="IPR000531">
    <property type="entry name" value="Beta-barrel_TonB"/>
</dbReference>
<comment type="similarity">
    <text evidence="12 13">Belongs to the TonB-dependent receptor family.</text>
</comment>
<dbReference type="PROSITE" id="PS52016">
    <property type="entry name" value="TONB_DEPENDENT_REC_3"/>
    <property type="match status" value="1"/>
</dbReference>
<keyword evidence="6 14" id="KW-0732">Signal</keyword>
<evidence type="ECO:0000313" key="18">
    <source>
        <dbReference type="Proteomes" id="UP001139199"/>
    </source>
</evidence>
<dbReference type="Proteomes" id="UP001139199">
    <property type="component" value="Unassembled WGS sequence"/>
</dbReference>
<dbReference type="CDD" id="cd01347">
    <property type="entry name" value="ligand_gated_channel"/>
    <property type="match status" value="1"/>
</dbReference>
<sequence length="801" mass="89083">MKSKFIITLLLLLTFIGFSQDYSVQGTVTDNYQTSLLGVNAIVKNTTKGAQTDENGVFKISNLENGDYTLVISFIGFKTKEIDFTINNSDFNIGDITLFEGNELLQEVVIDTERQNKFSRKQSAYVSKMPLKNIENSQVYNTITNQLLISQSVNTFEEALKNAAGITKLWSSTGRSGDGAGYYSSRGFAVQPQLVNGVAGITNGFINPSNVERVEVIKGPSGTLFGSTVTSYGGLINIITKKPYSGTGGEVTVSGGSYDFAKLNADVNISPNDKLSLRFNGGFQQQHSFQDAGLKKSVFVAPSISYRVNNNLTLNFSYEASQNEQTNETFLFLNRYGPLAFNSIEELGYNEELSFTSNDVTITNVTQNYRGEVAWKLSDSWSSQTLISGNTAKSLGYYTYLWNVADWSDPTAPVGTEYFSLYAQDTNSKTKTLNLQQNFTGTFKIGDIQNKLLVGADYLDYKITDNSSNWGYLHTININGDLVFGEPEINEENLSAALSGLGFLNSDVRQNIFGAYISDVINILPSLSVMASVRFDRFDYQGDRNDASDDETEYTDTTLSPKFGIVFQPIMDELSIFANYQNGFSYVDPQYITTYDENNNATTTLQAFDVEQADQFEVGAKSSLFNNKLEATLSYYNITVDNKYFWATQTQDLEINSQGIELEVNTNPVAGLNIHTGFSYNDSEITNSPSATYLEGSRYGESGPEITYNFWADYKFFKNFGIGAGFNGQTEYDTMVAYKAATGSFYIPGYTIFNASAYYENDTFRISIKGNNLTDETYYSGWSTITPQQQRVLLGTFTYKF</sequence>
<feature type="domain" description="TonB-dependent receptor-like beta-barrel" evidence="15">
    <location>
        <begin position="309"/>
        <end position="773"/>
    </location>
</feature>
<feature type="domain" description="TonB-dependent receptor plug" evidence="16">
    <location>
        <begin position="135"/>
        <end position="228"/>
    </location>
</feature>
<evidence type="ECO:0000256" key="14">
    <source>
        <dbReference type="SAM" id="SignalP"/>
    </source>
</evidence>
<keyword evidence="18" id="KW-1185">Reference proteome</keyword>
<proteinExistence type="inferred from homology"/>
<keyword evidence="7" id="KW-0408">Iron</keyword>
<dbReference type="GO" id="GO:0015344">
    <property type="term" value="F:siderophore uptake transmembrane transporter activity"/>
    <property type="evidence" value="ECO:0007669"/>
    <property type="project" value="TreeGrafter"/>
</dbReference>
<dbReference type="AlphaFoldDB" id="A0A9X1HZP5"/>
<dbReference type="InterPro" id="IPR008969">
    <property type="entry name" value="CarboxyPept-like_regulatory"/>
</dbReference>
<evidence type="ECO:0000256" key="3">
    <source>
        <dbReference type="ARBA" id="ARBA00022452"/>
    </source>
</evidence>
<organism evidence="17 18">
    <name type="scientific">Neotamlana laminarinivorans</name>
    <dbReference type="NCBI Taxonomy" id="2883124"/>
    <lineage>
        <taxon>Bacteria</taxon>
        <taxon>Pseudomonadati</taxon>
        <taxon>Bacteroidota</taxon>
        <taxon>Flavobacteriia</taxon>
        <taxon>Flavobacteriales</taxon>
        <taxon>Flavobacteriaceae</taxon>
        <taxon>Neotamlana</taxon>
    </lineage>
</organism>
<dbReference type="SUPFAM" id="SSF49464">
    <property type="entry name" value="Carboxypeptidase regulatory domain-like"/>
    <property type="match status" value="1"/>
</dbReference>
<keyword evidence="2 12" id="KW-0813">Transport</keyword>
<reference evidence="17" key="1">
    <citation type="submission" date="2021-10" db="EMBL/GenBank/DDBJ databases">
        <title>Tamlana sargassums sp. nov., and Tamlana laminarinivorans sp. nov., two new bacteria isolated from the brown alga.</title>
        <authorList>
            <person name="Li J."/>
        </authorList>
    </citation>
    <scope>NUCLEOTIDE SEQUENCE</scope>
    <source>
        <strain evidence="17">PT2-4</strain>
    </source>
</reference>
<evidence type="ECO:0000313" key="17">
    <source>
        <dbReference type="EMBL" id="MCB4799118.1"/>
    </source>
</evidence>
<dbReference type="InterPro" id="IPR036942">
    <property type="entry name" value="Beta-barrel_TonB_sf"/>
</dbReference>
<dbReference type="Pfam" id="PF13715">
    <property type="entry name" value="CarbopepD_reg_2"/>
    <property type="match status" value="1"/>
</dbReference>
<keyword evidence="5 12" id="KW-0812">Transmembrane</keyword>
<dbReference type="Gene3D" id="2.170.130.10">
    <property type="entry name" value="TonB-dependent receptor, plug domain"/>
    <property type="match status" value="1"/>
</dbReference>
<protein>
    <submittedName>
        <fullName evidence="17">TonB-dependent receptor</fullName>
    </submittedName>
</protein>
<evidence type="ECO:0000256" key="9">
    <source>
        <dbReference type="ARBA" id="ARBA00023077"/>
    </source>
</evidence>
<keyword evidence="3 12" id="KW-1134">Transmembrane beta strand</keyword>
<accession>A0A9X1HZP5</accession>
<evidence type="ECO:0000256" key="12">
    <source>
        <dbReference type="PROSITE-ProRule" id="PRU01360"/>
    </source>
</evidence>
<evidence type="ECO:0000259" key="16">
    <source>
        <dbReference type="Pfam" id="PF07715"/>
    </source>
</evidence>
<feature type="chain" id="PRO_5040989076" evidence="14">
    <location>
        <begin position="20"/>
        <end position="801"/>
    </location>
</feature>
<keyword evidence="9 13" id="KW-0798">TonB box</keyword>
<evidence type="ECO:0000256" key="10">
    <source>
        <dbReference type="ARBA" id="ARBA00023136"/>
    </source>
</evidence>
<dbReference type="Pfam" id="PF07715">
    <property type="entry name" value="Plug"/>
    <property type="match status" value="1"/>
</dbReference>
<evidence type="ECO:0000256" key="6">
    <source>
        <dbReference type="ARBA" id="ARBA00022729"/>
    </source>
</evidence>
<dbReference type="PANTHER" id="PTHR32552:SF68">
    <property type="entry name" value="FERRICHROME OUTER MEMBRANE TRANSPORTER_PHAGE RECEPTOR"/>
    <property type="match status" value="1"/>
</dbReference>
<dbReference type="RefSeq" id="WP_226543634.1">
    <property type="nucleotide sequence ID" value="NZ_JAJAPW010000004.1"/>
</dbReference>
<keyword evidence="8" id="KW-0406">Ion transport</keyword>
<keyword evidence="4" id="KW-0410">Iron transport</keyword>
<evidence type="ECO:0000256" key="7">
    <source>
        <dbReference type="ARBA" id="ARBA00023004"/>
    </source>
</evidence>
<evidence type="ECO:0000256" key="11">
    <source>
        <dbReference type="ARBA" id="ARBA00023237"/>
    </source>
</evidence>
<dbReference type="Gene3D" id="2.40.170.20">
    <property type="entry name" value="TonB-dependent receptor, beta-barrel domain"/>
    <property type="match status" value="1"/>
</dbReference>
<dbReference type="EMBL" id="JAJAPW010000004">
    <property type="protein sequence ID" value="MCB4799118.1"/>
    <property type="molecule type" value="Genomic_DNA"/>
</dbReference>
<evidence type="ECO:0000259" key="15">
    <source>
        <dbReference type="Pfam" id="PF00593"/>
    </source>
</evidence>
<dbReference type="Gene3D" id="2.60.40.1120">
    <property type="entry name" value="Carboxypeptidase-like, regulatory domain"/>
    <property type="match status" value="1"/>
</dbReference>
<keyword evidence="11 12" id="KW-0998">Cell outer membrane</keyword>
<dbReference type="InterPro" id="IPR012910">
    <property type="entry name" value="Plug_dom"/>
</dbReference>
<comment type="caution">
    <text evidence="17">The sequence shown here is derived from an EMBL/GenBank/DDBJ whole genome shotgun (WGS) entry which is preliminary data.</text>
</comment>